<name>A0A9P4IGD7_9PEZI</name>
<dbReference type="Proteomes" id="UP000799772">
    <property type="component" value="Unassembled WGS sequence"/>
</dbReference>
<proteinExistence type="predicted"/>
<feature type="compositionally biased region" description="Basic residues" evidence="1">
    <location>
        <begin position="172"/>
        <end position="182"/>
    </location>
</feature>
<evidence type="ECO:0000313" key="2">
    <source>
        <dbReference type="EMBL" id="KAF2098689.1"/>
    </source>
</evidence>
<evidence type="ECO:0000256" key="1">
    <source>
        <dbReference type="SAM" id="MobiDB-lite"/>
    </source>
</evidence>
<reference evidence="2" key="1">
    <citation type="journal article" date="2020" name="Stud. Mycol.">
        <title>101 Dothideomycetes genomes: a test case for predicting lifestyles and emergence of pathogens.</title>
        <authorList>
            <person name="Haridas S."/>
            <person name="Albert R."/>
            <person name="Binder M."/>
            <person name="Bloem J."/>
            <person name="Labutti K."/>
            <person name="Salamov A."/>
            <person name="Andreopoulos B."/>
            <person name="Baker S."/>
            <person name="Barry K."/>
            <person name="Bills G."/>
            <person name="Bluhm B."/>
            <person name="Cannon C."/>
            <person name="Castanera R."/>
            <person name="Culley D."/>
            <person name="Daum C."/>
            <person name="Ezra D."/>
            <person name="Gonzalez J."/>
            <person name="Henrissat B."/>
            <person name="Kuo A."/>
            <person name="Liang C."/>
            <person name="Lipzen A."/>
            <person name="Lutzoni F."/>
            <person name="Magnuson J."/>
            <person name="Mondo S."/>
            <person name="Nolan M."/>
            <person name="Ohm R."/>
            <person name="Pangilinan J."/>
            <person name="Park H.-J."/>
            <person name="Ramirez L."/>
            <person name="Alfaro M."/>
            <person name="Sun H."/>
            <person name="Tritt A."/>
            <person name="Yoshinaga Y."/>
            <person name="Zwiers L.-H."/>
            <person name="Turgeon B."/>
            <person name="Goodwin S."/>
            <person name="Spatafora J."/>
            <person name="Crous P."/>
            <person name="Grigoriev I."/>
        </authorList>
    </citation>
    <scope>NUCLEOTIDE SEQUENCE</scope>
    <source>
        <strain evidence="2">CBS 133067</strain>
    </source>
</reference>
<dbReference type="EMBL" id="ML978126">
    <property type="protein sequence ID" value="KAF2098689.1"/>
    <property type="molecule type" value="Genomic_DNA"/>
</dbReference>
<organism evidence="2 3">
    <name type="scientific">Rhizodiscina lignyota</name>
    <dbReference type="NCBI Taxonomy" id="1504668"/>
    <lineage>
        <taxon>Eukaryota</taxon>
        <taxon>Fungi</taxon>
        <taxon>Dikarya</taxon>
        <taxon>Ascomycota</taxon>
        <taxon>Pezizomycotina</taxon>
        <taxon>Dothideomycetes</taxon>
        <taxon>Pleosporomycetidae</taxon>
        <taxon>Aulographales</taxon>
        <taxon>Rhizodiscinaceae</taxon>
        <taxon>Rhizodiscina</taxon>
    </lineage>
</organism>
<feature type="compositionally biased region" description="Basic and acidic residues" evidence="1">
    <location>
        <begin position="183"/>
        <end position="194"/>
    </location>
</feature>
<gene>
    <name evidence="2" type="ORF">NA57DRAFT_75927</name>
</gene>
<feature type="region of interest" description="Disordered" evidence="1">
    <location>
        <begin position="168"/>
        <end position="238"/>
    </location>
</feature>
<keyword evidence="3" id="KW-1185">Reference proteome</keyword>
<dbReference type="AlphaFoldDB" id="A0A9P4IGD7"/>
<protein>
    <submittedName>
        <fullName evidence="2">Uncharacterized protein</fullName>
    </submittedName>
</protein>
<accession>A0A9P4IGD7</accession>
<sequence length="238" mass="27141">MEPKSIAARVKVAPPVVEVSSREKARLQALFADPTKLEKHAEYSESAEFFDGAPLQVRTRRDNARAKFELFVQMRQGAESMRTEDIWSADTILSNTKLFISTYTEGREGDIGDKVRPNVLWNLKDDISWWAKRFLHTFNAIATQWHRECDGLIATVCVGEKLEPNDVAEPTKKRKRNEKGRKKVVENAQNDKRATVRVASDSAPKSPDGAGKRRRTQIIPSDDDDDIPVRPKRRLRRS</sequence>
<comment type="caution">
    <text evidence="2">The sequence shown here is derived from an EMBL/GenBank/DDBJ whole genome shotgun (WGS) entry which is preliminary data.</text>
</comment>
<evidence type="ECO:0000313" key="3">
    <source>
        <dbReference type="Proteomes" id="UP000799772"/>
    </source>
</evidence>